<evidence type="ECO:0000313" key="3">
    <source>
        <dbReference type="Proteomes" id="UP001280121"/>
    </source>
</evidence>
<evidence type="ECO:0000256" key="1">
    <source>
        <dbReference type="SAM" id="MobiDB-lite"/>
    </source>
</evidence>
<dbReference type="AlphaFoldDB" id="A0AAD9TN03"/>
<feature type="region of interest" description="Disordered" evidence="1">
    <location>
        <begin position="1"/>
        <end position="78"/>
    </location>
</feature>
<keyword evidence="3" id="KW-1185">Reference proteome</keyword>
<organism evidence="2 3">
    <name type="scientific">Dipteronia dyeriana</name>
    <dbReference type="NCBI Taxonomy" id="168575"/>
    <lineage>
        <taxon>Eukaryota</taxon>
        <taxon>Viridiplantae</taxon>
        <taxon>Streptophyta</taxon>
        <taxon>Embryophyta</taxon>
        <taxon>Tracheophyta</taxon>
        <taxon>Spermatophyta</taxon>
        <taxon>Magnoliopsida</taxon>
        <taxon>eudicotyledons</taxon>
        <taxon>Gunneridae</taxon>
        <taxon>Pentapetalae</taxon>
        <taxon>rosids</taxon>
        <taxon>malvids</taxon>
        <taxon>Sapindales</taxon>
        <taxon>Sapindaceae</taxon>
        <taxon>Hippocastanoideae</taxon>
        <taxon>Acereae</taxon>
        <taxon>Dipteronia</taxon>
    </lineage>
</organism>
<reference evidence="2" key="1">
    <citation type="journal article" date="2023" name="Plant J.">
        <title>Genome sequences and population genomics provide insights into the demographic history, inbreeding, and mutation load of two 'living fossil' tree species of Dipteronia.</title>
        <authorList>
            <person name="Feng Y."/>
            <person name="Comes H.P."/>
            <person name="Chen J."/>
            <person name="Zhu S."/>
            <person name="Lu R."/>
            <person name="Zhang X."/>
            <person name="Li P."/>
            <person name="Qiu J."/>
            <person name="Olsen K.M."/>
            <person name="Qiu Y."/>
        </authorList>
    </citation>
    <scope>NUCLEOTIDE SEQUENCE</scope>
    <source>
        <strain evidence="2">KIB01</strain>
    </source>
</reference>
<proteinExistence type="predicted"/>
<evidence type="ECO:0000313" key="2">
    <source>
        <dbReference type="EMBL" id="KAK2638569.1"/>
    </source>
</evidence>
<accession>A0AAD9TN03</accession>
<feature type="compositionally biased region" description="Low complexity" evidence="1">
    <location>
        <begin position="1"/>
        <end position="34"/>
    </location>
</feature>
<protein>
    <submittedName>
        <fullName evidence="2">Uncharacterized protein</fullName>
    </submittedName>
</protein>
<gene>
    <name evidence="2" type="ORF">Ddye_026364</name>
</gene>
<comment type="caution">
    <text evidence="2">The sequence shown here is derived from an EMBL/GenBank/DDBJ whole genome shotgun (WGS) entry which is preliminary data.</text>
</comment>
<dbReference type="Proteomes" id="UP001280121">
    <property type="component" value="Unassembled WGS sequence"/>
</dbReference>
<name>A0AAD9TN03_9ROSI</name>
<feature type="compositionally biased region" description="Polar residues" evidence="1">
    <location>
        <begin position="40"/>
        <end position="52"/>
    </location>
</feature>
<dbReference type="EMBL" id="JANJYI010000008">
    <property type="protein sequence ID" value="KAK2638569.1"/>
    <property type="molecule type" value="Genomic_DNA"/>
</dbReference>
<sequence>MEPTESSSASSWETYYSNESIRSDSPNYSDPDPSQIYLATRTNPQPSTQAVNTSESSDETSEEPVPMVDEPPNQRNRT</sequence>